<dbReference type="STRING" id="56723.ENSLBEP00000031674"/>
<dbReference type="FunCoup" id="A0A3Q3GJE8">
    <property type="interactions" value="1662"/>
</dbReference>
<dbReference type="InterPro" id="IPR006073">
    <property type="entry name" value="GTP-bd"/>
</dbReference>
<evidence type="ECO:0000259" key="2">
    <source>
        <dbReference type="Pfam" id="PF01926"/>
    </source>
</evidence>
<reference evidence="3" key="1">
    <citation type="submission" date="2025-08" db="UniProtKB">
        <authorList>
            <consortium name="Ensembl"/>
        </authorList>
    </citation>
    <scope>IDENTIFICATION</scope>
</reference>
<dbReference type="GeneTree" id="ENSGT00390000001695"/>
<dbReference type="SUPFAM" id="SSF52540">
    <property type="entry name" value="P-loop containing nucleoside triphosphate hydrolases"/>
    <property type="match status" value="1"/>
</dbReference>
<dbReference type="AlphaFoldDB" id="A0A3Q3GJE8"/>
<dbReference type="InterPro" id="IPR027417">
    <property type="entry name" value="P-loop_NTPase"/>
</dbReference>
<accession>A0A3Q3GJE8</accession>
<feature type="region of interest" description="Disordered" evidence="1">
    <location>
        <begin position="532"/>
        <end position="567"/>
    </location>
</feature>
<name>A0A3Q3GJE8_9LABR</name>
<proteinExistence type="predicted"/>
<evidence type="ECO:0000313" key="3">
    <source>
        <dbReference type="Ensembl" id="ENSLBEP00000031674.1"/>
    </source>
</evidence>
<dbReference type="Gene3D" id="3.40.50.300">
    <property type="entry name" value="P-loop containing nucleotide triphosphate hydrolases"/>
    <property type="match status" value="1"/>
</dbReference>
<evidence type="ECO:0000256" key="1">
    <source>
        <dbReference type="SAM" id="MobiDB-lite"/>
    </source>
</evidence>
<keyword evidence="4" id="KW-1185">Reference proteome</keyword>
<reference evidence="3" key="2">
    <citation type="submission" date="2025-09" db="UniProtKB">
        <authorList>
            <consortium name="Ensembl"/>
        </authorList>
    </citation>
    <scope>IDENTIFICATION</scope>
</reference>
<feature type="domain" description="G" evidence="2">
    <location>
        <begin position="283"/>
        <end position="334"/>
    </location>
</feature>
<dbReference type="InParanoid" id="A0A3Q3GJE8"/>
<sequence>MLQMFQVSVRRAVLRGGGLLLHQPPAAASLPGPVAEVRRCVSRQVSSRAGRTVRSCTVDPNLEEQFVFVDCTGESEDRCEFREDYRYCSCSRMSLRKDSAESHQLTRAGPGEHKVFGTPDIDEPFSDTCCSGCGAILHCSASAVPGYLPSEKYKVLLQEQRLDGATCQRCYLLTHHHKALNLHLSHEQYRQVVQRLRPLKALILLIVDLMDVPDSIIPNLIDLLPRDSPNYMQRLKRQLSRYCEDAGFGRQVTDVHLISAKTGYGVEALISSLQRSWKHKGDVYLVGEANAGKSTLFNTLLESDYCKSKASDLIHKATISPWPGTTLNLLKFPIINPTPYRMFKRQERLNEASQQTESDLTQDELKRLKHLSRQGYLVGRVGRTFRSDVGSRRNEIEFDPDGLALGENEDGETKTTACSRSPDEFTFNELKDAHWLFDTPGIIKERDILSLLKEQEVLSVVPSQALVPRTFVLKPGMSLLVGGAVLLVLSDGLCSSPVHITSLEKVDQIYEKHAGGELLGVRSLRGRRPAGCEVTEGEESLRGGGGSQRGRRPAGREVTEGEETCWA</sequence>
<dbReference type="Ensembl" id="ENSLBET00000033100.1">
    <property type="protein sequence ID" value="ENSLBEP00000031674.1"/>
    <property type="gene ID" value="ENSLBEG00000023897.1"/>
</dbReference>
<protein>
    <submittedName>
        <fullName evidence="3">Nitric oxide associated 1</fullName>
    </submittedName>
</protein>
<dbReference type="PANTHER" id="PTHR46406:SF1">
    <property type="entry name" value="NITRIC OXIDE-ASSOCIATED PROTEIN 1"/>
    <property type="match status" value="1"/>
</dbReference>
<dbReference type="Pfam" id="PF01926">
    <property type="entry name" value="MMR_HSR1"/>
    <property type="match status" value="1"/>
</dbReference>
<dbReference type="CDD" id="cd01855">
    <property type="entry name" value="YqeH"/>
    <property type="match status" value="1"/>
</dbReference>
<evidence type="ECO:0000313" key="4">
    <source>
        <dbReference type="Proteomes" id="UP000261660"/>
    </source>
</evidence>
<dbReference type="Proteomes" id="UP000261660">
    <property type="component" value="Unplaced"/>
</dbReference>
<dbReference type="PANTHER" id="PTHR46406">
    <property type="entry name" value="NITRIC OXIDE-ASSOCIATED PROTEIN 1"/>
    <property type="match status" value="1"/>
</dbReference>
<dbReference type="GO" id="GO:0005525">
    <property type="term" value="F:GTP binding"/>
    <property type="evidence" value="ECO:0007669"/>
    <property type="project" value="InterPro"/>
</dbReference>
<organism evidence="3 4">
    <name type="scientific">Labrus bergylta</name>
    <name type="common">ballan wrasse</name>
    <dbReference type="NCBI Taxonomy" id="56723"/>
    <lineage>
        <taxon>Eukaryota</taxon>
        <taxon>Metazoa</taxon>
        <taxon>Chordata</taxon>
        <taxon>Craniata</taxon>
        <taxon>Vertebrata</taxon>
        <taxon>Euteleostomi</taxon>
        <taxon>Actinopterygii</taxon>
        <taxon>Neopterygii</taxon>
        <taxon>Teleostei</taxon>
        <taxon>Neoteleostei</taxon>
        <taxon>Acanthomorphata</taxon>
        <taxon>Eupercaria</taxon>
        <taxon>Labriformes</taxon>
        <taxon>Labridae</taxon>
        <taxon>Labrus</taxon>
    </lineage>
</organism>
<dbReference type="InterPro" id="IPR052807">
    <property type="entry name" value="Mito_transl_resp_regulator"/>
</dbReference>